<evidence type="ECO:0000256" key="5">
    <source>
        <dbReference type="ARBA" id="ARBA00022989"/>
    </source>
</evidence>
<feature type="transmembrane region" description="Helical" evidence="10">
    <location>
        <begin position="209"/>
        <end position="228"/>
    </location>
</feature>
<dbReference type="CDD" id="cd02972">
    <property type="entry name" value="DsbA_family"/>
    <property type="match status" value="1"/>
</dbReference>
<dbReference type="Pfam" id="PF13462">
    <property type="entry name" value="Thioredoxin_4"/>
    <property type="match status" value="1"/>
</dbReference>
<sequence>MISLIKKYLDLNQYSNAQESFEDLYYSHPNFPSLFSITDSFDALGIENVAAKIPKEQFPELPNIFLANCNDEIVLVDKSKELIKINYENGDRRMVTTNQFFDEWNGIIVAIEPNENLKIDTVKFSFKTESILIFIFGLISIGGAFMYFGFNYFSLTFMITSVIGIVFSVFILQEKFGIKNEITSKICSGNETSCNSVIQSKNGKIGGSFSFSDLTIVFFTTNLFSLLLNPNQSIYIISLVSTLAIPIVIYSIWLQKVVIKKWCTLCLIISFLLVIQSSAFLFFYQTNSIVAIFFNGYYYFFSLAFMFTSWYFISPLIESKIQSTKKIAELIRFKRNFKIFDSLSKPIQSLFGFKELKGITFGNSSAKLKLTLFISPSCPHCHTAFEDAYNLFLKYQSKVEVKILFNINPNNGENPYLAVVQNLLNINIKNNNNVLEAIIDWHIKKMDLDSWLTKWANEEMSSRVDNQILSQYNWCLNNDFNYSPVKIVNSKILSDQYTIAELHYFLNDFVDSSQEGTTYISHAI</sequence>
<reference evidence="12 13" key="1">
    <citation type="submission" date="2014-09" db="EMBL/GenBank/DDBJ databases">
        <title>Whole Genome Shotgun of Flavobacterium aquatile LMG 4008.</title>
        <authorList>
            <person name="Gale A.N."/>
            <person name="Pipes S.E."/>
            <person name="Newman J.D."/>
        </authorList>
    </citation>
    <scope>NUCLEOTIDE SEQUENCE [LARGE SCALE GENOMIC DNA]</scope>
    <source>
        <strain evidence="12 13">LMG 4008</strain>
    </source>
</reference>
<evidence type="ECO:0000313" key="13">
    <source>
        <dbReference type="Proteomes" id="UP000029554"/>
    </source>
</evidence>
<evidence type="ECO:0000256" key="8">
    <source>
        <dbReference type="ARBA" id="ARBA00023157"/>
    </source>
</evidence>
<feature type="transmembrane region" description="Helical" evidence="10">
    <location>
        <begin position="296"/>
        <end position="317"/>
    </location>
</feature>
<accession>A0A095UXJ2</accession>
<comment type="caution">
    <text evidence="12">The sequence shown here is derived from an EMBL/GenBank/DDBJ whole genome shotgun (WGS) entry which is preliminary data.</text>
</comment>
<evidence type="ECO:0000256" key="7">
    <source>
        <dbReference type="ARBA" id="ARBA00023136"/>
    </source>
</evidence>
<dbReference type="SMART" id="SM00756">
    <property type="entry name" value="VKc"/>
    <property type="match status" value="1"/>
</dbReference>
<evidence type="ECO:0000256" key="9">
    <source>
        <dbReference type="ARBA" id="ARBA00023284"/>
    </source>
</evidence>
<dbReference type="RefSeq" id="WP_035128015.1">
    <property type="nucleotide sequence ID" value="NZ_JRHH01000005.1"/>
</dbReference>
<evidence type="ECO:0000256" key="3">
    <source>
        <dbReference type="ARBA" id="ARBA00022692"/>
    </source>
</evidence>
<dbReference type="InterPro" id="IPR012336">
    <property type="entry name" value="Thioredoxin-like_fold"/>
</dbReference>
<feature type="transmembrane region" description="Helical" evidence="10">
    <location>
        <begin position="131"/>
        <end position="149"/>
    </location>
</feature>
<evidence type="ECO:0000313" key="12">
    <source>
        <dbReference type="EMBL" id="KGD67295.1"/>
    </source>
</evidence>
<comment type="subcellular location">
    <subcellularLocation>
        <location evidence="1">Membrane</location>
        <topology evidence="1">Multi-pass membrane protein</topology>
    </subcellularLocation>
</comment>
<dbReference type="InterPro" id="IPR038354">
    <property type="entry name" value="VKOR_sf"/>
</dbReference>
<organism evidence="12 13">
    <name type="scientific">Flavobacterium aquatile LMG 4008 = ATCC 11947</name>
    <dbReference type="NCBI Taxonomy" id="1453498"/>
    <lineage>
        <taxon>Bacteria</taxon>
        <taxon>Pseudomonadati</taxon>
        <taxon>Bacteroidota</taxon>
        <taxon>Flavobacteriia</taxon>
        <taxon>Flavobacteriales</taxon>
        <taxon>Flavobacteriaceae</taxon>
        <taxon>Flavobacterium</taxon>
    </lineage>
</organism>
<gene>
    <name evidence="12" type="ORF">LG45_13815</name>
</gene>
<feature type="domain" description="Vitamin K epoxide reductase" evidence="11">
    <location>
        <begin position="150"/>
        <end position="281"/>
    </location>
</feature>
<dbReference type="Pfam" id="PF07884">
    <property type="entry name" value="VKOR"/>
    <property type="match status" value="1"/>
</dbReference>
<keyword evidence="9" id="KW-0676">Redox-active center</keyword>
<dbReference type="InterPro" id="IPR036249">
    <property type="entry name" value="Thioredoxin-like_sf"/>
</dbReference>
<evidence type="ECO:0000256" key="2">
    <source>
        <dbReference type="ARBA" id="ARBA00006214"/>
    </source>
</evidence>
<dbReference type="Gene3D" id="1.20.1440.130">
    <property type="entry name" value="VKOR domain"/>
    <property type="match status" value="1"/>
</dbReference>
<dbReference type="STRING" id="1453498.LG45_13815"/>
<dbReference type="Proteomes" id="UP000029554">
    <property type="component" value="Unassembled WGS sequence"/>
</dbReference>
<dbReference type="SUPFAM" id="SSF52833">
    <property type="entry name" value="Thioredoxin-like"/>
    <property type="match status" value="1"/>
</dbReference>
<evidence type="ECO:0000256" key="10">
    <source>
        <dbReference type="SAM" id="Phobius"/>
    </source>
</evidence>
<evidence type="ECO:0000256" key="6">
    <source>
        <dbReference type="ARBA" id="ARBA00023002"/>
    </source>
</evidence>
<dbReference type="OrthoDB" id="1100563at2"/>
<keyword evidence="8" id="KW-1015">Disulfide bond</keyword>
<feature type="transmembrane region" description="Helical" evidence="10">
    <location>
        <begin position="155"/>
        <end position="172"/>
    </location>
</feature>
<keyword evidence="3 10" id="KW-0812">Transmembrane</keyword>
<dbReference type="InterPro" id="IPR012932">
    <property type="entry name" value="VKOR"/>
</dbReference>
<dbReference type="GO" id="GO:0016491">
    <property type="term" value="F:oxidoreductase activity"/>
    <property type="evidence" value="ECO:0007669"/>
    <property type="project" value="UniProtKB-KW"/>
</dbReference>
<name>A0A095UXJ2_9FLAO</name>
<dbReference type="CDD" id="cd12921">
    <property type="entry name" value="VKOR_4"/>
    <property type="match status" value="1"/>
</dbReference>
<dbReference type="eggNOG" id="COG1651">
    <property type="taxonomic scope" value="Bacteria"/>
</dbReference>
<comment type="similarity">
    <text evidence="2">Belongs to the VKOR family.</text>
</comment>
<dbReference type="GO" id="GO:0016020">
    <property type="term" value="C:membrane"/>
    <property type="evidence" value="ECO:0007669"/>
    <property type="project" value="UniProtKB-SubCell"/>
</dbReference>
<keyword evidence="4" id="KW-0874">Quinone</keyword>
<proteinExistence type="inferred from homology"/>
<keyword evidence="5 10" id="KW-1133">Transmembrane helix</keyword>
<evidence type="ECO:0000256" key="4">
    <source>
        <dbReference type="ARBA" id="ARBA00022719"/>
    </source>
</evidence>
<feature type="transmembrane region" description="Helical" evidence="10">
    <location>
        <begin position="265"/>
        <end position="284"/>
    </location>
</feature>
<evidence type="ECO:0000256" key="1">
    <source>
        <dbReference type="ARBA" id="ARBA00004141"/>
    </source>
</evidence>
<keyword evidence="6" id="KW-0560">Oxidoreductase</keyword>
<keyword evidence="13" id="KW-1185">Reference proteome</keyword>
<evidence type="ECO:0000259" key="11">
    <source>
        <dbReference type="SMART" id="SM00756"/>
    </source>
</evidence>
<dbReference type="AlphaFoldDB" id="A0A095UXJ2"/>
<dbReference type="EMBL" id="JRHH01000005">
    <property type="protein sequence ID" value="KGD67295.1"/>
    <property type="molecule type" value="Genomic_DNA"/>
</dbReference>
<keyword evidence="7 10" id="KW-0472">Membrane</keyword>
<protein>
    <recommendedName>
        <fullName evidence="11">Vitamin K epoxide reductase domain-containing protein</fullName>
    </recommendedName>
</protein>
<dbReference type="GO" id="GO:0048038">
    <property type="term" value="F:quinone binding"/>
    <property type="evidence" value="ECO:0007669"/>
    <property type="project" value="UniProtKB-KW"/>
</dbReference>
<feature type="transmembrane region" description="Helical" evidence="10">
    <location>
        <begin position="234"/>
        <end position="253"/>
    </location>
</feature>
<dbReference type="Gene3D" id="3.40.30.10">
    <property type="entry name" value="Glutaredoxin"/>
    <property type="match status" value="1"/>
</dbReference>